<protein>
    <submittedName>
        <fullName evidence="2 4">Uncharacterized protein</fullName>
    </submittedName>
</protein>
<evidence type="ECO:0000313" key="2">
    <source>
        <dbReference type="EMBL" id="VDP01261.1"/>
    </source>
</evidence>
<dbReference type="WBParaSite" id="HPBE_0001493101-mRNA-1">
    <property type="protein sequence ID" value="HPBE_0001493101-mRNA-1"/>
    <property type="gene ID" value="HPBE_0001493101"/>
</dbReference>
<organism evidence="3 4">
    <name type="scientific">Heligmosomoides polygyrus</name>
    <name type="common">Parasitic roundworm</name>
    <dbReference type="NCBI Taxonomy" id="6339"/>
    <lineage>
        <taxon>Eukaryota</taxon>
        <taxon>Metazoa</taxon>
        <taxon>Ecdysozoa</taxon>
        <taxon>Nematoda</taxon>
        <taxon>Chromadorea</taxon>
        <taxon>Rhabditida</taxon>
        <taxon>Rhabditina</taxon>
        <taxon>Rhabditomorpha</taxon>
        <taxon>Strongyloidea</taxon>
        <taxon>Heligmosomidae</taxon>
        <taxon>Heligmosomoides</taxon>
    </lineage>
</organism>
<name>A0A183G188_HELPZ</name>
<sequence>MAPADASSGNLEGSHTARANVGHPGLVDDNQFAICNRRQLRSRFSSPLTAYITVRSHRHRLSLSTAVEVVR</sequence>
<dbReference type="EMBL" id="UZAH01028608">
    <property type="protein sequence ID" value="VDP01261.1"/>
    <property type="molecule type" value="Genomic_DNA"/>
</dbReference>
<dbReference type="AlphaFoldDB" id="A0A183G188"/>
<feature type="region of interest" description="Disordered" evidence="1">
    <location>
        <begin position="1"/>
        <end position="24"/>
    </location>
</feature>
<gene>
    <name evidence="2" type="ORF">HPBE_LOCUS14932</name>
</gene>
<evidence type="ECO:0000256" key="1">
    <source>
        <dbReference type="SAM" id="MobiDB-lite"/>
    </source>
</evidence>
<proteinExistence type="predicted"/>
<evidence type="ECO:0000313" key="4">
    <source>
        <dbReference type="WBParaSite" id="HPBE_0001493101-mRNA-1"/>
    </source>
</evidence>
<dbReference type="Proteomes" id="UP000050761">
    <property type="component" value="Unassembled WGS sequence"/>
</dbReference>
<accession>A0A3P7ZNL8</accession>
<reference evidence="2 3" key="1">
    <citation type="submission" date="2018-11" db="EMBL/GenBank/DDBJ databases">
        <authorList>
            <consortium name="Pathogen Informatics"/>
        </authorList>
    </citation>
    <scope>NUCLEOTIDE SEQUENCE [LARGE SCALE GENOMIC DNA]</scope>
</reference>
<keyword evidence="3" id="KW-1185">Reference proteome</keyword>
<accession>A0A183G188</accession>
<evidence type="ECO:0000313" key="3">
    <source>
        <dbReference type="Proteomes" id="UP000050761"/>
    </source>
</evidence>
<reference evidence="4" key="2">
    <citation type="submission" date="2019-09" db="UniProtKB">
        <authorList>
            <consortium name="WormBaseParasite"/>
        </authorList>
    </citation>
    <scope>IDENTIFICATION</scope>
</reference>